<dbReference type="Proteomes" id="UP000324705">
    <property type="component" value="Chromosome 4A"/>
</dbReference>
<evidence type="ECO:0000313" key="2">
    <source>
        <dbReference type="EMBL" id="VAH98307.1"/>
    </source>
</evidence>
<feature type="region of interest" description="Disordered" evidence="1">
    <location>
        <begin position="37"/>
        <end position="103"/>
    </location>
</feature>
<organism evidence="2 3">
    <name type="scientific">Triticum turgidum subsp. durum</name>
    <name type="common">Durum wheat</name>
    <name type="synonym">Triticum durum</name>
    <dbReference type="NCBI Taxonomy" id="4567"/>
    <lineage>
        <taxon>Eukaryota</taxon>
        <taxon>Viridiplantae</taxon>
        <taxon>Streptophyta</taxon>
        <taxon>Embryophyta</taxon>
        <taxon>Tracheophyta</taxon>
        <taxon>Spermatophyta</taxon>
        <taxon>Magnoliopsida</taxon>
        <taxon>Liliopsida</taxon>
        <taxon>Poales</taxon>
        <taxon>Poaceae</taxon>
        <taxon>BOP clade</taxon>
        <taxon>Pooideae</taxon>
        <taxon>Triticodae</taxon>
        <taxon>Triticeae</taxon>
        <taxon>Triticinae</taxon>
        <taxon>Triticum</taxon>
    </lineage>
</organism>
<dbReference type="Gramene" id="TRITD4Av1G234650.1">
    <property type="protein sequence ID" value="TRITD4Av1G234650.1"/>
    <property type="gene ID" value="TRITD4Av1G234650"/>
</dbReference>
<dbReference type="EMBL" id="LT934117">
    <property type="protein sequence ID" value="VAH98307.1"/>
    <property type="molecule type" value="Genomic_DNA"/>
</dbReference>
<evidence type="ECO:0000313" key="3">
    <source>
        <dbReference type="Proteomes" id="UP000324705"/>
    </source>
</evidence>
<evidence type="ECO:0000256" key="1">
    <source>
        <dbReference type="SAM" id="MobiDB-lite"/>
    </source>
</evidence>
<dbReference type="AlphaFoldDB" id="A0A9R0SSX1"/>
<keyword evidence="3" id="KW-1185">Reference proteome</keyword>
<sequence>MPKPWSSCCWRPGCRRWWRPAGVWRAWRPTGRAATLMEEKGSGGHGGSWKGSSRLRGVDRSSSDLDGGEGPGRIRAPAPSGKELLPGSPNCSRSCDVKHEETAEEESDDDTCADFYYCYSRAANRLLDDEKHEIIGLASIQPGNPAFMTVLLRSHLQRKDNFLVSLN</sequence>
<protein>
    <submittedName>
        <fullName evidence="2">Uncharacterized protein</fullName>
    </submittedName>
</protein>
<gene>
    <name evidence="2" type="ORF">TRITD_4Av1G234650</name>
</gene>
<reference evidence="2 3" key="1">
    <citation type="submission" date="2017-09" db="EMBL/GenBank/DDBJ databases">
        <authorList>
            <consortium name="International Durum Wheat Genome Sequencing Consortium (IDWGSC)"/>
            <person name="Milanesi L."/>
        </authorList>
    </citation>
    <scope>NUCLEOTIDE SEQUENCE [LARGE SCALE GENOMIC DNA]</scope>
    <source>
        <strain evidence="3">cv. Svevo</strain>
    </source>
</reference>
<name>A0A9R0SSX1_TRITD</name>
<accession>A0A9R0SSX1</accession>
<proteinExistence type="predicted"/>